<accession>A0A426DH21</accession>
<keyword evidence="2" id="KW-1185">Reference proteome</keyword>
<protein>
    <recommendedName>
        <fullName evidence="3">PD-(D/E)XK nuclease superfamily protein</fullName>
    </recommendedName>
</protein>
<proteinExistence type="predicted"/>
<dbReference type="AlphaFoldDB" id="A0A426DH21"/>
<sequence>MSLEQYELGDTLDRYDVIMEPKDGKGDAYVFEFKVKDPDSETTLEETVQSALAQIKEKQYAAVLTAKGISGERIRCYGFAFEGKRILIG</sequence>
<name>A0A426DH21_9FIRM</name>
<dbReference type="InterPro" id="IPR012547">
    <property type="entry name" value="PDDEXK_9"/>
</dbReference>
<dbReference type="RefSeq" id="WP_125127483.1">
    <property type="nucleotide sequence ID" value="NZ_CASCYM010000008.1"/>
</dbReference>
<evidence type="ECO:0000313" key="1">
    <source>
        <dbReference type="EMBL" id="RRK31903.1"/>
    </source>
</evidence>
<reference evidence="1" key="1">
    <citation type="submission" date="2018-10" db="EMBL/GenBank/DDBJ databases">
        <title>Schaedlerella arabinophila gen. nov. sp. nov., isolated from the mouse intestinal tract and comparative analysis with the genome of the closely related altered Schaedler flora strain ASF502.</title>
        <authorList>
            <person name="Miyake S."/>
            <person name="Soh M."/>
            <person name="Seedorf H."/>
        </authorList>
    </citation>
    <scope>NUCLEOTIDE SEQUENCE [LARGE SCALE GENOMIC DNA]</scope>
    <source>
        <strain evidence="1">DSM 106076</strain>
    </source>
</reference>
<dbReference type="EMBL" id="RHJS01000002">
    <property type="protein sequence ID" value="RRK31903.1"/>
    <property type="molecule type" value="Genomic_DNA"/>
</dbReference>
<evidence type="ECO:0008006" key="3">
    <source>
        <dbReference type="Google" id="ProtNLM"/>
    </source>
</evidence>
<dbReference type="Proteomes" id="UP000274920">
    <property type="component" value="Unassembled WGS sequence"/>
</dbReference>
<evidence type="ECO:0000313" key="2">
    <source>
        <dbReference type="Proteomes" id="UP000274920"/>
    </source>
</evidence>
<comment type="caution">
    <text evidence="1">The sequence shown here is derived from an EMBL/GenBank/DDBJ whole genome shotgun (WGS) entry which is preliminary data.</text>
</comment>
<dbReference type="Pfam" id="PF08011">
    <property type="entry name" value="PDDEXK_9"/>
    <property type="match status" value="1"/>
</dbReference>
<gene>
    <name evidence="1" type="ORF">EBB54_11375</name>
</gene>
<organism evidence="1 2">
    <name type="scientific">Schaedlerella arabinosiphila</name>
    <dbReference type="NCBI Taxonomy" id="2044587"/>
    <lineage>
        <taxon>Bacteria</taxon>
        <taxon>Bacillati</taxon>
        <taxon>Bacillota</taxon>
        <taxon>Clostridia</taxon>
        <taxon>Lachnospirales</taxon>
        <taxon>Lachnospiraceae</taxon>
        <taxon>Schaedlerella</taxon>
    </lineage>
</organism>